<dbReference type="EMBL" id="JAEPDI010000004">
    <property type="protein sequence ID" value="MCG7938722.1"/>
    <property type="molecule type" value="Genomic_DNA"/>
</dbReference>
<proteinExistence type="predicted"/>
<feature type="region of interest" description="Disordered" evidence="1">
    <location>
        <begin position="25"/>
        <end position="47"/>
    </location>
</feature>
<organism evidence="2 3">
    <name type="scientific">Candidatus Thiodiazotropha lotti</name>
    <dbReference type="NCBI Taxonomy" id="2792787"/>
    <lineage>
        <taxon>Bacteria</taxon>
        <taxon>Pseudomonadati</taxon>
        <taxon>Pseudomonadota</taxon>
        <taxon>Gammaproteobacteria</taxon>
        <taxon>Chromatiales</taxon>
        <taxon>Sedimenticolaceae</taxon>
        <taxon>Candidatus Thiodiazotropha</taxon>
    </lineage>
</organism>
<evidence type="ECO:0000313" key="2">
    <source>
        <dbReference type="EMBL" id="MCG7938722.1"/>
    </source>
</evidence>
<name>A0A9E4K3U1_9GAMM</name>
<protein>
    <submittedName>
        <fullName evidence="2">Uncharacterized protein</fullName>
    </submittedName>
</protein>
<reference evidence="2" key="1">
    <citation type="journal article" date="2021" name="Proc. Natl. Acad. Sci. U.S.A.">
        <title>Global biogeography of chemosynthetic symbionts reveals both localized and globally distributed symbiont groups. .</title>
        <authorList>
            <person name="Osvatic J.T."/>
            <person name="Wilkins L.G.E."/>
            <person name="Leibrecht L."/>
            <person name="Leray M."/>
            <person name="Zauner S."/>
            <person name="Polzin J."/>
            <person name="Camacho Y."/>
            <person name="Gros O."/>
            <person name="van Gils J.A."/>
            <person name="Eisen J.A."/>
            <person name="Petersen J.M."/>
            <person name="Yuen B."/>
        </authorList>
    </citation>
    <scope>NUCLEOTIDE SEQUENCE</scope>
    <source>
        <strain evidence="2">MAGL173</strain>
    </source>
</reference>
<sequence>MEIKSKVPLFISLLLVLISCGGGGGSSDTSRSEDNGQPIDDGTNNPGLSGKITFLEDNRLYSLDAETGQLSSVPNTNWREQYDRFRYPAVTKFSSINVEHNGTEYLGVGREVERSYVFSQDFSGNVLWQFNLLGEILGGKLSQDLQYVALFRRLGSVSSTPWLELYSTTGQLLEDRQYDSRQIKFLRDNRLLYSNGRTFHFTKPGSLEEDYYLTLPPPEEGTVSSGLIGDKTISPDETQIAFTVAESGGNALIGAKQSRLYIMNMDGSGLRLLATAPNDVDPTIVQPKWSPDGRWILVLAGNYPGAGDNAESLGYRYLIPTTDPGKVYYVGTYDSERSPEVRLFIHQNINTSEYSGRGGSNVFNWVP</sequence>
<dbReference type="SUPFAM" id="SSF82171">
    <property type="entry name" value="DPP6 N-terminal domain-like"/>
    <property type="match status" value="1"/>
</dbReference>
<comment type="caution">
    <text evidence="2">The sequence shown here is derived from an EMBL/GenBank/DDBJ whole genome shotgun (WGS) entry which is preliminary data.</text>
</comment>
<dbReference type="PROSITE" id="PS51257">
    <property type="entry name" value="PROKAR_LIPOPROTEIN"/>
    <property type="match status" value="1"/>
</dbReference>
<dbReference type="Proteomes" id="UP000886687">
    <property type="component" value="Unassembled WGS sequence"/>
</dbReference>
<dbReference type="InterPro" id="IPR011042">
    <property type="entry name" value="6-blade_b-propeller_TolB-like"/>
</dbReference>
<accession>A0A9E4K3U1</accession>
<dbReference type="AlphaFoldDB" id="A0A9E4K3U1"/>
<evidence type="ECO:0000313" key="3">
    <source>
        <dbReference type="Proteomes" id="UP000886687"/>
    </source>
</evidence>
<dbReference type="Gene3D" id="2.120.10.30">
    <property type="entry name" value="TolB, C-terminal domain"/>
    <property type="match status" value="1"/>
</dbReference>
<evidence type="ECO:0000256" key="1">
    <source>
        <dbReference type="SAM" id="MobiDB-lite"/>
    </source>
</evidence>
<gene>
    <name evidence="2" type="ORF">JAZ04_07670</name>
</gene>